<evidence type="ECO:0000313" key="8">
    <source>
        <dbReference type="EMBL" id="KAK9690343.1"/>
    </source>
</evidence>
<comment type="caution">
    <text evidence="8">The sequence shown here is derived from an EMBL/GenBank/DDBJ whole genome shotgun (WGS) entry which is preliminary data.</text>
</comment>
<keyword evidence="3" id="KW-0964">Secreted</keyword>
<dbReference type="InterPro" id="IPR006946">
    <property type="entry name" value="DGR2-like_dom"/>
</dbReference>
<organism evidence="8 9">
    <name type="scientific">Saponaria officinalis</name>
    <name type="common">Common soapwort</name>
    <name type="synonym">Lychnis saponaria</name>
    <dbReference type="NCBI Taxonomy" id="3572"/>
    <lineage>
        <taxon>Eukaryota</taxon>
        <taxon>Viridiplantae</taxon>
        <taxon>Streptophyta</taxon>
        <taxon>Embryophyta</taxon>
        <taxon>Tracheophyta</taxon>
        <taxon>Spermatophyta</taxon>
        <taxon>Magnoliopsida</taxon>
        <taxon>eudicotyledons</taxon>
        <taxon>Gunneridae</taxon>
        <taxon>Pentapetalae</taxon>
        <taxon>Caryophyllales</taxon>
        <taxon>Caryophyllaceae</taxon>
        <taxon>Caryophylleae</taxon>
        <taxon>Saponaria</taxon>
    </lineage>
</organism>
<comment type="subcellular location">
    <subcellularLocation>
        <location evidence="1">Cell envelope</location>
    </subcellularLocation>
    <subcellularLocation>
        <location evidence="2">Secreted</location>
    </subcellularLocation>
</comment>
<keyword evidence="9" id="KW-1185">Reference proteome</keyword>
<dbReference type="Proteomes" id="UP001443914">
    <property type="component" value="Unassembled WGS sequence"/>
</dbReference>
<proteinExistence type="predicted"/>
<gene>
    <name evidence="8" type="ORF">RND81_09G121300</name>
</gene>
<feature type="chain" id="PRO_5043587176" description="DUF642 domain-containing protein" evidence="6">
    <location>
        <begin position="21"/>
        <end position="370"/>
    </location>
</feature>
<keyword evidence="4 6" id="KW-0732">Signal</keyword>
<feature type="domain" description="DUF642" evidence="7">
    <location>
        <begin position="194"/>
        <end position="360"/>
    </location>
</feature>
<evidence type="ECO:0000256" key="2">
    <source>
        <dbReference type="ARBA" id="ARBA00004613"/>
    </source>
</evidence>
<feature type="domain" description="DUF642" evidence="7">
    <location>
        <begin position="21"/>
        <end position="182"/>
    </location>
</feature>
<evidence type="ECO:0000256" key="4">
    <source>
        <dbReference type="ARBA" id="ARBA00022729"/>
    </source>
</evidence>
<evidence type="ECO:0000256" key="5">
    <source>
        <dbReference type="ARBA" id="ARBA00023180"/>
    </source>
</evidence>
<dbReference type="GO" id="GO:0005576">
    <property type="term" value="C:extracellular region"/>
    <property type="evidence" value="ECO:0007669"/>
    <property type="project" value="UniProtKB-SubCell"/>
</dbReference>
<evidence type="ECO:0000256" key="6">
    <source>
        <dbReference type="SAM" id="SignalP"/>
    </source>
</evidence>
<feature type="signal peptide" evidence="6">
    <location>
        <begin position="1"/>
        <end position="20"/>
    </location>
</feature>
<dbReference type="Gene3D" id="2.60.120.260">
    <property type="entry name" value="Galactose-binding domain-like"/>
    <property type="match status" value="1"/>
</dbReference>
<dbReference type="AlphaFoldDB" id="A0AAW1ILS3"/>
<protein>
    <recommendedName>
        <fullName evidence="7">DUF642 domain-containing protein</fullName>
    </recommendedName>
</protein>
<dbReference type="Pfam" id="PF04862">
    <property type="entry name" value="DUF642"/>
    <property type="match status" value="2"/>
</dbReference>
<evidence type="ECO:0000259" key="7">
    <source>
        <dbReference type="Pfam" id="PF04862"/>
    </source>
</evidence>
<name>A0AAW1ILS3_SAPOF</name>
<evidence type="ECO:0000256" key="3">
    <source>
        <dbReference type="ARBA" id="ARBA00022525"/>
    </source>
</evidence>
<dbReference type="PANTHER" id="PTHR31265:SF3">
    <property type="entry name" value="OS02G0205200 PROTEIN"/>
    <property type="match status" value="1"/>
</dbReference>
<dbReference type="PANTHER" id="PTHR31265">
    <property type="entry name" value="OS02G0527500 PROTEIN-RELATED"/>
    <property type="match status" value="1"/>
</dbReference>
<evidence type="ECO:0000313" key="9">
    <source>
        <dbReference type="Proteomes" id="UP001443914"/>
    </source>
</evidence>
<accession>A0AAW1ILS3</accession>
<keyword evidence="5" id="KW-0325">Glycoprotein</keyword>
<sequence length="370" mass="39971">MKCVGFFVLLLSSTFCVSLAGMLPNGNFEVKPSPMQLTGTKVNGRYAIPKWVSKGYVEFITVGTQQGDMVLVVPEGKHAVRLGNHASIRQKARAAKGRFYALTFSFARTCSQDETLNVTVSPYHGSGGSSLLPLQTIYSNTGCDTYAWGFEAQSSVIEITFHNVGNPSEDFTCGPIIDTVALTILDKVKPTGGNLIKNGDFGQGPYVFHNSATGVLIPSNIQDAHSPLPGWINESLKAAKCIDSLHFYVPEGQRAIELIGGKESSIAQVIRTKPGEIYVLTFLVGDARNKCVGPLAIEAYAGTATTRVTYNSNGTGGSMKGKLVFRAEEARTRVRFMSSFYTMTVDGSMCGPVLDDVKVRTATYHSRIHV</sequence>
<dbReference type="InterPro" id="IPR052437">
    <property type="entry name" value="Pectin_Meth_Modulator"/>
</dbReference>
<reference evidence="8" key="1">
    <citation type="submission" date="2024-03" db="EMBL/GenBank/DDBJ databases">
        <title>WGS assembly of Saponaria officinalis var. Norfolk2.</title>
        <authorList>
            <person name="Jenkins J."/>
            <person name="Shu S."/>
            <person name="Grimwood J."/>
            <person name="Barry K."/>
            <person name="Goodstein D."/>
            <person name="Schmutz J."/>
            <person name="Leebens-Mack J."/>
            <person name="Osbourn A."/>
        </authorList>
    </citation>
    <scope>NUCLEOTIDE SEQUENCE [LARGE SCALE GENOMIC DNA]</scope>
    <source>
        <strain evidence="8">JIC</strain>
    </source>
</reference>
<evidence type="ECO:0000256" key="1">
    <source>
        <dbReference type="ARBA" id="ARBA00004196"/>
    </source>
</evidence>
<dbReference type="EMBL" id="JBDFQZ010000009">
    <property type="protein sequence ID" value="KAK9690343.1"/>
    <property type="molecule type" value="Genomic_DNA"/>
</dbReference>